<sequence length="220" mass="22865">MFGLSYICVLLLASSSLAHVRMTAINVNSAGWDSTGVRLPPSNSPVTDVTSNDIICNVNGATPASGITTVPAGASVQAQWDPGAHPGPNLVYMAKVSDAKTSTITGLGWFKISEDGLHSDGTWSSPLPNGIYNFKIPSDIEPGNYLLRVETIGLHVASTYPGAQFYIGCVQINVTGGGSVSPATVSFPGAYHGSDPGITINIYYPVPTSYTFPGPPVFSG</sequence>
<accession>A0ACB8BZ63</accession>
<proteinExistence type="predicted"/>
<organism evidence="1 2">
    <name type="scientific">Leucogyrophana mollusca</name>
    <dbReference type="NCBI Taxonomy" id="85980"/>
    <lineage>
        <taxon>Eukaryota</taxon>
        <taxon>Fungi</taxon>
        <taxon>Dikarya</taxon>
        <taxon>Basidiomycota</taxon>
        <taxon>Agaricomycotina</taxon>
        <taxon>Agaricomycetes</taxon>
        <taxon>Agaricomycetidae</taxon>
        <taxon>Boletales</taxon>
        <taxon>Boletales incertae sedis</taxon>
        <taxon>Leucogyrophana</taxon>
    </lineage>
</organism>
<name>A0ACB8BZ63_9AGAM</name>
<comment type="caution">
    <text evidence="1">The sequence shown here is derived from an EMBL/GenBank/DDBJ whole genome shotgun (WGS) entry which is preliminary data.</text>
</comment>
<keyword evidence="2" id="KW-1185">Reference proteome</keyword>
<dbReference type="EMBL" id="MU266329">
    <property type="protein sequence ID" value="KAH7930792.1"/>
    <property type="molecule type" value="Genomic_DNA"/>
</dbReference>
<keyword evidence="1" id="KW-0378">Hydrolase</keyword>
<gene>
    <name evidence="1" type="ORF">BV22DRAFT_1124560</name>
</gene>
<reference evidence="1" key="1">
    <citation type="journal article" date="2021" name="New Phytol.">
        <title>Evolutionary innovations through gain and loss of genes in the ectomycorrhizal Boletales.</title>
        <authorList>
            <person name="Wu G."/>
            <person name="Miyauchi S."/>
            <person name="Morin E."/>
            <person name="Kuo A."/>
            <person name="Drula E."/>
            <person name="Varga T."/>
            <person name="Kohler A."/>
            <person name="Feng B."/>
            <person name="Cao Y."/>
            <person name="Lipzen A."/>
            <person name="Daum C."/>
            <person name="Hundley H."/>
            <person name="Pangilinan J."/>
            <person name="Johnson J."/>
            <person name="Barry K."/>
            <person name="LaButti K."/>
            <person name="Ng V."/>
            <person name="Ahrendt S."/>
            <person name="Min B."/>
            <person name="Choi I.G."/>
            <person name="Park H."/>
            <person name="Plett J.M."/>
            <person name="Magnuson J."/>
            <person name="Spatafora J.W."/>
            <person name="Nagy L.G."/>
            <person name="Henrissat B."/>
            <person name="Grigoriev I.V."/>
            <person name="Yang Z.L."/>
            <person name="Xu J."/>
            <person name="Martin F.M."/>
        </authorList>
    </citation>
    <scope>NUCLEOTIDE SEQUENCE</scope>
    <source>
        <strain evidence="1">KUC20120723A-06</strain>
    </source>
</reference>
<protein>
    <submittedName>
        <fullName evidence="1">Glycoside hydrolase</fullName>
    </submittedName>
</protein>
<dbReference type="Proteomes" id="UP000790709">
    <property type="component" value="Unassembled WGS sequence"/>
</dbReference>
<evidence type="ECO:0000313" key="2">
    <source>
        <dbReference type="Proteomes" id="UP000790709"/>
    </source>
</evidence>
<evidence type="ECO:0000313" key="1">
    <source>
        <dbReference type="EMBL" id="KAH7930792.1"/>
    </source>
</evidence>